<dbReference type="Proteomes" id="UP000231019">
    <property type="component" value="Unassembled WGS sequence"/>
</dbReference>
<feature type="transmembrane region" description="Helical" evidence="6">
    <location>
        <begin position="6"/>
        <end position="25"/>
    </location>
</feature>
<accession>A0A2M7G994</accession>
<organism evidence="7 8">
    <name type="scientific">bacterium (Candidatus Blackallbacteria) CG17_big_fil_post_rev_8_21_14_2_50_48_46</name>
    <dbReference type="NCBI Taxonomy" id="2014261"/>
    <lineage>
        <taxon>Bacteria</taxon>
        <taxon>Candidatus Blackallbacteria</taxon>
    </lineage>
</organism>
<proteinExistence type="predicted"/>
<protein>
    <recommendedName>
        <fullName evidence="9">Colicin V production protein</fullName>
    </recommendedName>
</protein>
<feature type="transmembrane region" description="Helical" evidence="6">
    <location>
        <begin position="62"/>
        <end position="86"/>
    </location>
</feature>
<keyword evidence="4 6" id="KW-0472">Membrane</keyword>
<reference evidence="7 8" key="1">
    <citation type="submission" date="2017-09" db="EMBL/GenBank/DDBJ databases">
        <title>Depth-based differentiation of microbial function through sediment-hosted aquifers and enrichment of novel symbionts in the deep terrestrial subsurface.</title>
        <authorList>
            <person name="Probst A.J."/>
            <person name="Ladd B."/>
            <person name="Jarett J.K."/>
            <person name="Geller-Mcgrath D.E."/>
            <person name="Sieber C.M."/>
            <person name="Emerson J.B."/>
            <person name="Anantharaman K."/>
            <person name="Thomas B.C."/>
            <person name="Malmstrom R."/>
            <person name="Stieglmeier M."/>
            <person name="Klingl A."/>
            <person name="Woyke T."/>
            <person name="Ryan C.M."/>
            <person name="Banfield J.F."/>
        </authorList>
    </citation>
    <scope>NUCLEOTIDE SEQUENCE [LARGE SCALE GENOMIC DNA]</scope>
    <source>
        <strain evidence="7">CG17_big_fil_post_rev_8_21_14_2_50_48_46</strain>
    </source>
</reference>
<feature type="transmembrane region" description="Helical" evidence="6">
    <location>
        <begin position="32"/>
        <end position="56"/>
    </location>
</feature>
<feature type="compositionally biased region" description="Low complexity" evidence="5">
    <location>
        <begin position="187"/>
        <end position="208"/>
    </location>
</feature>
<dbReference type="InterPro" id="IPR003825">
    <property type="entry name" value="Colicin-V_CvpA"/>
</dbReference>
<dbReference type="EMBL" id="PFFQ01000012">
    <property type="protein sequence ID" value="PIW18673.1"/>
    <property type="molecule type" value="Genomic_DNA"/>
</dbReference>
<evidence type="ECO:0008006" key="9">
    <source>
        <dbReference type="Google" id="ProtNLM"/>
    </source>
</evidence>
<feature type="transmembrane region" description="Helical" evidence="6">
    <location>
        <begin position="106"/>
        <end position="126"/>
    </location>
</feature>
<gene>
    <name evidence="7" type="ORF">COW36_05095</name>
</gene>
<sequence length="208" mass="22311">MIWLDWLILAILAYNLIGGLMNGLLRSLVNLAALLGAYLLTPFLKPLMIVMIGNIFGLEEMLAVPLGVGFTWTVIYLAISLTGAFIGRMISKTPLKLVDRVGGAAFGLLISSILILLPLAAVQSIPLLREMKPVQETLAKSLCMPLLNPLVKTVQISVGPMVVNYWLAKEKKQSPPAQKPVQKPGQVKGKAPVSPAAKAPSPSTRTGH</sequence>
<evidence type="ECO:0000256" key="6">
    <source>
        <dbReference type="SAM" id="Phobius"/>
    </source>
</evidence>
<evidence type="ECO:0000256" key="4">
    <source>
        <dbReference type="ARBA" id="ARBA00023136"/>
    </source>
</evidence>
<comment type="caution">
    <text evidence="7">The sequence shown here is derived from an EMBL/GenBank/DDBJ whole genome shotgun (WGS) entry which is preliminary data.</text>
</comment>
<comment type="subcellular location">
    <subcellularLocation>
        <location evidence="1">Membrane</location>
        <topology evidence="1">Multi-pass membrane protein</topology>
    </subcellularLocation>
</comment>
<dbReference type="GO" id="GO:0016020">
    <property type="term" value="C:membrane"/>
    <property type="evidence" value="ECO:0007669"/>
    <property type="project" value="UniProtKB-SubCell"/>
</dbReference>
<evidence type="ECO:0000313" key="7">
    <source>
        <dbReference type="EMBL" id="PIW18673.1"/>
    </source>
</evidence>
<evidence type="ECO:0000256" key="1">
    <source>
        <dbReference type="ARBA" id="ARBA00004141"/>
    </source>
</evidence>
<evidence type="ECO:0000256" key="5">
    <source>
        <dbReference type="SAM" id="MobiDB-lite"/>
    </source>
</evidence>
<dbReference type="GO" id="GO:0009403">
    <property type="term" value="P:toxin biosynthetic process"/>
    <property type="evidence" value="ECO:0007669"/>
    <property type="project" value="InterPro"/>
</dbReference>
<dbReference type="AlphaFoldDB" id="A0A2M7G994"/>
<evidence type="ECO:0000256" key="3">
    <source>
        <dbReference type="ARBA" id="ARBA00022989"/>
    </source>
</evidence>
<evidence type="ECO:0000256" key="2">
    <source>
        <dbReference type="ARBA" id="ARBA00022692"/>
    </source>
</evidence>
<keyword evidence="2 6" id="KW-0812">Transmembrane</keyword>
<evidence type="ECO:0000313" key="8">
    <source>
        <dbReference type="Proteomes" id="UP000231019"/>
    </source>
</evidence>
<feature type="region of interest" description="Disordered" evidence="5">
    <location>
        <begin position="171"/>
        <end position="208"/>
    </location>
</feature>
<dbReference type="Pfam" id="PF02674">
    <property type="entry name" value="Colicin_V"/>
    <property type="match status" value="1"/>
</dbReference>
<keyword evidence="3 6" id="KW-1133">Transmembrane helix</keyword>
<name>A0A2M7G994_9BACT</name>